<protein>
    <submittedName>
        <fullName evidence="2">Orf129</fullName>
    </submittedName>
</protein>
<name>H2ESK3_GIGMA</name>
<dbReference type="AlphaFoldDB" id="H2ESK3"/>
<dbReference type="EMBL" id="JQ041882">
    <property type="protein sequence ID" value="AEX32672.1"/>
    <property type="molecule type" value="Genomic_DNA"/>
</dbReference>
<accession>H2ESK3</accession>
<proteinExistence type="predicted"/>
<dbReference type="InterPro" id="IPR004860">
    <property type="entry name" value="LAGLIDADG_dom"/>
</dbReference>
<gene>
    <name evidence="2" type="primary">orf129</name>
</gene>
<reference evidence="2" key="1">
    <citation type="journal article" date="2012" name="New Phytol.">
        <title>The mitochondrial genome of the arbuscular mycorrhizal fungus Gigaspora margarita reveals two unsuspected trans-splicing events of group I introns.</title>
        <authorList>
            <person name="Pelin A."/>
            <person name="Pombert J.-F."/>
            <person name="Salvioli A."/>
            <person name="Bonen L."/>
            <person name="Bonfante P."/>
            <person name="Corradi N."/>
        </authorList>
    </citation>
    <scope>NUCLEOTIDE SEQUENCE</scope>
</reference>
<feature type="domain" description="Homing endonuclease LAGLIDADG" evidence="1">
    <location>
        <begin position="18"/>
        <end position="103"/>
    </location>
</feature>
<dbReference type="RefSeq" id="YP_005088179.1">
    <property type="nucleotide sequence ID" value="NC_016684.1"/>
</dbReference>
<dbReference type="Gene3D" id="3.10.28.10">
    <property type="entry name" value="Homing endonucleases"/>
    <property type="match status" value="1"/>
</dbReference>
<dbReference type="Pfam" id="PF03161">
    <property type="entry name" value="LAGLIDADG_2"/>
    <property type="match status" value="1"/>
</dbReference>
<dbReference type="InterPro" id="IPR027434">
    <property type="entry name" value="Homing_endonucl"/>
</dbReference>
<dbReference type="GO" id="GO:0004519">
    <property type="term" value="F:endonuclease activity"/>
    <property type="evidence" value="ECO:0007669"/>
    <property type="project" value="InterPro"/>
</dbReference>
<evidence type="ECO:0000313" key="2">
    <source>
        <dbReference type="EMBL" id="AEX32672.1"/>
    </source>
</evidence>
<evidence type="ECO:0000259" key="1">
    <source>
        <dbReference type="Pfam" id="PF03161"/>
    </source>
</evidence>
<sequence>MARLNSIGIVGAPPYCSTFTSERIGNSHQSYQFGTFTLPHFTSLHKLWYKQVDGKNIQVLPDNVAYLLTPIAIGYWLASDGSYSQRDAVVTIYTDSFSPDEVVYSEGFCLSGMASFLHDTRMVTLRSSSWHESVRLLCRSFNVLSPSVNEGSYWNVALFSSSYSSYFGCSFSSFGSFVFFLPGPALKPRDP</sequence>
<keyword evidence="2" id="KW-0496">Mitochondrion</keyword>
<geneLocation type="mitochondrion" evidence="2"/>
<dbReference type="GeneID" id="11539215"/>
<organism evidence="2">
    <name type="scientific">Gigaspora margarita</name>
    <dbReference type="NCBI Taxonomy" id="4874"/>
    <lineage>
        <taxon>Eukaryota</taxon>
        <taxon>Fungi</taxon>
        <taxon>Fungi incertae sedis</taxon>
        <taxon>Mucoromycota</taxon>
        <taxon>Glomeromycotina</taxon>
        <taxon>Glomeromycetes</taxon>
        <taxon>Diversisporales</taxon>
        <taxon>Gigasporaceae</taxon>
        <taxon>Gigaspora</taxon>
    </lineage>
</organism>
<dbReference type="SUPFAM" id="SSF55608">
    <property type="entry name" value="Homing endonucleases"/>
    <property type="match status" value="1"/>
</dbReference>